<dbReference type="AlphaFoldDB" id="A0AAV7L9L6"/>
<keyword evidence="3" id="KW-1185">Reference proteome</keyword>
<gene>
    <name evidence="2" type="ORF">NDU88_000761</name>
</gene>
<proteinExistence type="predicted"/>
<comment type="caution">
    <text evidence="2">The sequence shown here is derived from an EMBL/GenBank/DDBJ whole genome shotgun (WGS) entry which is preliminary data.</text>
</comment>
<protein>
    <submittedName>
        <fullName evidence="2">Uncharacterized protein</fullName>
    </submittedName>
</protein>
<dbReference type="Proteomes" id="UP001066276">
    <property type="component" value="Chromosome 11"/>
</dbReference>
<evidence type="ECO:0000313" key="2">
    <source>
        <dbReference type="EMBL" id="KAJ1087594.1"/>
    </source>
</evidence>
<sequence length="99" mass="10797">MSIIGATACTASVTSPTWARQLQANLTQSPRLQRRWRPHAQGFAEKAERGPNSNRVMALSHGAASNDENRLPYLPRGPDNLSNVRRASAEEAGPTLFTL</sequence>
<name>A0AAV7L9L6_PLEWA</name>
<accession>A0AAV7L9L6</accession>
<evidence type="ECO:0000256" key="1">
    <source>
        <dbReference type="SAM" id="MobiDB-lite"/>
    </source>
</evidence>
<feature type="region of interest" description="Disordered" evidence="1">
    <location>
        <begin position="42"/>
        <end position="99"/>
    </location>
</feature>
<evidence type="ECO:0000313" key="3">
    <source>
        <dbReference type="Proteomes" id="UP001066276"/>
    </source>
</evidence>
<dbReference type="EMBL" id="JANPWB010000015">
    <property type="protein sequence ID" value="KAJ1087594.1"/>
    <property type="molecule type" value="Genomic_DNA"/>
</dbReference>
<reference evidence="2" key="1">
    <citation type="journal article" date="2022" name="bioRxiv">
        <title>Sequencing and chromosome-scale assembly of the giantPleurodeles waltlgenome.</title>
        <authorList>
            <person name="Brown T."/>
            <person name="Elewa A."/>
            <person name="Iarovenko S."/>
            <person name="Subramanian E."/>
            <person name="Araus A.J."/>
            <person name="Petzold A."/>
            <person name="Susuki M."/>
            <person name="Suzuki K.-i.T."/>
            <person name="Hayashi T."/>
            <person name="Toyoda A."/>
            <person name="Oliveira C."/>
            <person name="Osipova E."/>
            <person name="Leigh N.D."/>
            <person name="Simon A."/>
            <person name="Yun M.H."/>
        </authorList>
    </citation>
    <scope>NUCLEOTIDE SEQUENCE</scope>
    <source>
        <strain evidence="2">20211129_DDA</strain>
        <tissue evidence="2">Liver</tissue>
    </source>
</reference>
<organism evidence="2 3">
    <name type="scientific">Pleurodeles waltl</name>
    <name type="common">Iberian ribbed newt</name>
    <dbReference type="NCBI Taxonomy" id="8319"/>
    <lineage>
        <taxon>Eukaryota</taxon>
        <taxon>Metazoa</taxon>
        <taxon>Chordata</taxon>
        <taxon>Craniata</taxon>
        <taxon>Vertebrata</taxon>
        <taxon>Euteleostomi</taxon>
        <taxon>Amphibia</taxon>
        <taxon>Batrachia</taxon>
        <taxon>Caudata</taxon>
        <taxon>Salamandroidea</taxon>
        <taxon>Salamandridae</taxon>
        <taxon>Pleurodelinae</taxon>
        <taxon>Pleurodeles</taxon>
    </lineage>
</organism>